<organism evidence="1 2">
    <name type="scientific">Corynebacterium hindlerae</name>
    <dbReference type="NCBI Taxonomy" id="699041"/>
    <lineage>
        <taxon>Bacteria</taxon>
        <taxon>Bacillati</taxon>
        <taxon>Actinomycetota</taxon>
        <taxon>Actinomycetes</taxon>
        <taxon>Mycobacteriales</taxon>
        <taxon>Corynebacteriaceae</taxon>
        <taxon>Corynebacterium</taxon>
    </lineage>
</organism>
<evidence type="ECO:0000313" key="1">
    <source>
        <dbReference type="EMBL" id="QMV86359.1"/>
    </source>
</evidence>
<proteinExistence type="predicted"/>
<sequence length="123" mass="13959">MTYAWRVERDRNAYSGELMPGWVVKSLEDGALPSYKVWWTHGHFDTWQQAMAKADKESRTRTVTLPADPRHAGRFSLRVKHHAYGTVIKIQSLKSTQNLVVIKEEAEALALALLTHAKDSGNK</sequence>
<reference evidence="1 2" key="1">
    <citation type="submission" date="2020-07" db="EMBL/GenBank/DDBJ databases">
        <title>non toxigenic Corynebacterium sp. nov from a clinical source.</title>
        <authorList>
            <person name="Bernier A.-M."/>
            <person name="Bernard K."/>
        </authorList>
    </citation>
    <scope>NUCLEOTIDE SEQUENCE [LARGE SCALE GENOMIC DNA]</scope>
    <source>
        <strain evidence="2">NML 93-0612</strain>
    </source>
</reference>
<dbReference type="RefSeq" id="WP_182387171.1">
    <property type="nucleotide sequence ID" value="NZ_CP059833.1"/>
</dbReference>
<name>A0A7G5FIB8_9CORY</name>
<keyword evidence="2" id="KW-1185">Reference proteome</keyword>
<protein>
    <submittedName>
        <fullName evidence="1">Uncharacterized protein</fullName>
    </submittedName>
</protein>
<accession>A0A7G5FIB8</accession>
<evidence type="ECO:0000313" key="2">
    <source>
        <dbReference type="Proteomes" id="UP000515570"/>
    </source>
</evidence>
<gene>
    <name evidence="1" type="ORF">HW450_06595</name>
</gene>
<dbReference type="EMBL" id="CP059833">
    <property type="protein sequence ID" value="QMV86359.1"/>
    <property type="molecule type" value="Genomic_DNA"/>
</dbReference>
<dbReference type="AlphaFoldDB" id="A0A7G5FIB8"/>
<dbReference type="Proteomes" id="UP000515570">
    <property type="component" value="Chromosome"/>
</dbReference>